<name>A0ABW3YH64_9ACTN</name>
<evidence type="ECO:0000313" key="4">
    <source>
        <dbReference type="Proteomes" id="UP001597260"/>
    </source>
</evidence>
<protein>
    <submittedName>
        <fullName evidence="3">DUF4132 domain-containing protein</fullName>
    </submittedName>
</protein>
<gene>
    <name evidence="3" type="ORF">ACFQ4H_17140</name>
</gene>
<dbReference type="InterPro" id="IPR025406">
    <property type="entry name" value="DUF4132"/>
</dbReference>
<sequence>MRFTQATTVFDNVSLAGGASAGEWQHAGTDVQTDWERYHRPPGLVESDGRAASYGITRVLDHERADLCRPEAKWRTSDPAPGRCRVTQPQSPQVHPRIPQGLYDRVKALSVDGEVGEFADGLVEIAGLKGTSWDLRELLKGAPVDRWLAVYRRVSDARVGQLRPVPNPPLWDAIRESVPPDVPAEVLHEILDDLGQEFYYYPYAQLAALARAWLATGAALPPTMIGVIRRSAIDEEKRNWPDTGCVLPELLAELTGLPPVNPGEVWADRVLAELPELGADWQALVDHAATATSDKPSARWENRGRELLDLVGPDRTARVITSWLRLVGQPRSMPLSWSFHRDHGEQRYDPHNEVVLRGLVWLLGFTPATPDSARTLGELVPTALRRSPWSEHLISPVTARAGVYALSRLADVLAVEELAGLTHRLTVKSVLKDVDTAITRQTVALGITRAEVEELGIPAYGLTGVGHRTSEIGGVTATLTVTGAGVDLTWRDGTGKVIKSPPPAVRKHHTVAIRDLRAETKRIGKALAAQINRLEREMTAERVWTYDIWSQRYLDHPLVGVVARQLIWTVDGQSCGYADGALRGLDDRPLTPAPDAPVSLWHPLRHTEDEVAAWRSWLDRHGIRQPVEQAHRPVVRPS</sequence>
<feature type="region of interest" description="Disordered" evidence="1">
    <location>
        <begin position="73"/>
        <end position="97"/>
    </location>
</feature>
<evidence type="ECO:0000259" key="2">
    <source>
        <dbReference type="Pfam" id="PF13569"/>
    </source>
</evidence>
<dbReference type="EMBL" id="JBHTMP010000024">
    <property type="protein sequence ID" value="MFD1322820.1"/>
    <property type="molecule type" value="Genomic_DNA"/>
</dbReference>
<dbReference type="Pfam" id="PF13569">
    <property type="entry name" value="DUF4132"/>
    <property type="match status" value="1"/>
</dbReference>
<evidence type="ECO:0000256" key="1">
    <source>
        <dbReference type="SAM" id="MobiDB-lite"/>
    </source>
</evidence>
<reference evidence="4" key="1">
    <citation type="journal article" date="2019" name="Int. J. Syst. Evol. Microbiol.">
        <title>The Global Catalogue of Microorganisms (GCM) 10K type strain sequencing project: providing services to taxonomists for standard genome sequencing and annotation.</title>
        <authorList>
            <consortium name="The Broad Institute Genomics Platform"/>
            <consortium name="The Broad Institute Genome Sequencing Center for Infectious Disease"/>
            <person name="Wu L."/>
            <person name="Ma J."/>
        </authorList>
    </citation>
    <scope>NUCLEOTIDE SEQUENCE [LARGE SCALE GENOMIC DNA]</scope>
    <source>
        <strain evidence="4">JCM 31037</strain>
    </source>
</reference>
<accession>A0ABW3YH64</accession>
<organism evidence="3 4">
    <name type="scientific">Micromonospora sonneratiae</name>
    <dbReference type="NCBI Taxonomy" id="1184706"/>
    <lineage>
        <taxon>Bacteria</taxon>
        <taxon>Bacillati</taxon>
        <taxon>Actinomycetota</taxon>
        <taxon>Actinomycetes</taxon>
        <taxon>Micromonosporales</taxon>
        <taxon>Micromonosporaceae</taxon>
        <taxon>Micromonospora</taxon>
    </lineage>
</organism>
<dbReference type="Proteomes" id="UP001597260">
    <property type="component" value="Unassembled WGS sequence"/>
</dbReference>
<proteinExistence type="predicted"/>
<feature type="domain" description="DUF4132" evidence="2">
    <location>
        <begin position="495"/>
        <end position="636"/>
    </location>
</feature>
<evidence type="ECO:0000313" key="3">
    <source>
        <dbReference type="EMBL" id="MFD1322820.1"/>
    </source>
</evidence>
<comment type="caution">
    <text evidence="3">The sequence shown here is derived from an EMBL/GenBank/DDBJ whole genome shotgun (WGS) entry which is preliminary data.</text>
</comment>
<keyword evidence="4" id="KW-1185">Reference proteome</keyword>